<evidence type="ECO:0000256" key="2">
    <source>
        <dbReference type="SAM" id="Phobius"/>
    </source>
</evidence>
<dbReference type="Proteomes" id="UP000095280">
    <property type="component" value="Unplaced"/>
</dbReference>
<dbReference type="WBParaSite" id="maker-uti_cns_0017087-snap-gene-0.2-mRNA-1">
    <property type="protein sequence ID" value="maker-uti_cns_0017087-snap-gene-0.2-mRNA-1"/>
    <property type="gene ID" value="maker-uti_cns_0017087-snap-gene-0.2"/>
</dbReference>
<name>A0A1I8ITS1_9PLAT</name>
<evidence type="ECO:0000313" key="3">
    <source>
        <dbReference type="Proteomes" id="UP000095280"/>
    </source>
</evidence>
<reference evidence="4" key="1">
    <citation type="submission" date="2016-11" db="UniProtKB">
        <authorList>
            <consortium name="WormBaseParasite"/>
        </authorList>
    </citation>
    <scope>IDENTIFICATION</scope>
</reference>
<organism evidence="3 4">
    <name type="scientific">Macrostomum lignano</name>
    <dbReference type="NCBI Taxonomy" id="282301"/>
    <lineage>
        <taxon>Eukaryota</taxon>
        <taxon>Metazoa</taxon>
        <taxon>Spiralia</taxon>
        <taxon>Lophotrochozoa</taxon>
        <taxon>Platyhelminthes</taxon>
        <taxon>Rhabditophora</taxon>
        <taxon>Macrostomorpha</taxon>
        <taxon>Macrostomida</taxon>
        <taxon>Macrostomidae</taxon>
        <taxon>Macrostomum</taxon>
    </lineage>
</organism>
<sequence length="160" mass="18253">MQYWTLQRYLIMREYTERSIAPPPLSLLWNLALLIYLGVRRRRIQFETDPFMCRISCIVGDSAVSEEQLTKWEGLRSQEFLRRRQEANQQRRRANASDPAGRRQLQLPSQSAAGTTENTASAVAAAAAAAAAAAQSMDWDTMHSVVRVRIREGLRDTEKQ</sequence>
<keyword evidence="2" id="KW-0812">Transmembrane</keyword>
<accession>A0A1I8ITS1</accession>
<dbReference type="AlphaFoldDB" id="A0A1I8ITS1"/>
<keyword evidence="2" id="KW-1133">Transmembrane helix</keyword>
<evidence type="ECO:0000256" key="1">
    <source>
        <dbReference type="SAM" id="MobiDB-lite"/>
    </source>
</evidence>
<keyword evidence="3" id="KW-1185">Reference proteome</keyword>
<evidence type="ECO:0000313" key="4">
    <source>
        <dbReference type="WBParaSite" id="maker-uti_cns_0017087-snap-gene-0.2-mRNA-1"/>
    </source>
</evidence>
<feature type="transmembrane region" description="Helical" evidence="2">
    <location>
        <begin position="20"/>
        <end position="39"/>
    </location>
</feature>
<proteinExistence type="predicted"/>
<feature type="compositionally biased region" description="Polar residues" evidence="1">
    <location>
        <begin position="106"/>
        <end position="118"/>
    </location>
</feature>
<feature type="region of interest" description="Disordered" evidence="1">
    <location>
        <begin position="84"/>
        <end position="118"/>
    </location>
</feature>
<protein>
    <submittedName>
        <fullName evidence="4">Uncharacterized protein</fullName>
    </submittedName>
</protein>
<keyword evidence="2" id="KW-0472">Membrane</keyword>